<gene>
    <name evidence="5" type="ORF">GCM10022254_10590</name>
</gene>
<dbReference type="InterPro" id="IPR016162">
    <property type="entry name" value="Ald_DH_N"/>
</dbReference>
<keyword evidence="3" id="KW-0560">Oxidoreductase</keyword>
<proteinExistence type="inferred from homology"/>
<dbReference type="Gene3D" id="3.40.309.10">
    <property type="entry name" value="Aldehyde Dehydrogenase, Chain A, domain 2"/>
    <property type="match status" value="1"/>
</dbReference>
<sequence length="475" mass="51375">MTFVTFRLVASRQHPDMTPIATTNPATGRVEKTFDALTDEEVDRRVERAANAYPSFRMTPIAQRASWMNGAADILDREADEVAAMMTTEMGKTLKAAVAETQKCAKACRFYAAHAEEFLSDRRPADPDAVGARDAYVHYQPIGPVLAVMPWNFPLWQVIRFAAPALMAGNVGLLKHASNVPQTALYLEDLFRRAGFPEGAFQTLLIGSAKVERVLRDPRVKAATLTGSEPAGRSVAAIAGSEIKTTVLELGGSDPFVVMPSADIEAAARVATDSRCLNNGQSCISAKRFIVDIGCADEFERLFVANMAAKRVGDPMDDATDIGPLVNEDGRAEVEAQVADAVAKGARVLCGGERPDGPGWYYPPTVLADVTPEMRIYQEEVFGPVAALYRVRGVSKAVEIANATGFGLGSNAWTRDDIEQQRFVRELDAGQVFINGMVTSFPELPFGGTKRSGYGRELSAEGMHAFCNAKTVWVG</sequence>
<evidence type="ECO:0000313" key="5">
    <source>
        <dbReference type="EMBL" id="GAA4226224.1"/>
    </source>
</evidence>
<evidence type="ECO:0000256" key="2">
    <source>
        <dbReference type="ARBA" id="ARBA00022857"/>
    </source>
</evidence>
<evidence type="ECO:0000313" key="6">
    <source>
        <dbReference type="Proteomes" id="UP001501710"/>
    </source>
</evidence>
<dbReference type="PANTHER" id="PTHR43217">
    <property type="entry name" value="SUCCINATE SEMIALDEHYDE DEHYDROGENASE [NAD(P)+] SAD"/>
    <property type="match status" value="1"/>
</dbReference>
<comment type="caution">
    <text evidence="5">The sequence shown here is derived from an EMBL/GenBank/DDBJ whole genome shotgun (WGS) entry which is preliminary data.</text>
</comment>
<dbReference type="Gene3D" id="3.40.605.10">
    <property type="entry name" value="Aldehyde Dehydrogenase, Chain A, domain 1"/>
    <property type="match status" value="1"/>
</dbReference>
<accession>A0ABP8BV99</accession>
<dbReference type="InterPro" id="IPR016161">
    <property type="entry name" value="Ald_DH/histidinol_DH"/>
</dbReference>
<dbReference type="CDD" id="cd07100">
    <property type="entry name" value="ALDH_SSADH1_GabD1"/>
    <property type="match status" value="1"/>
</dbReference>
<dbReference type="InterPro" id="IPR015590">
    <property type="entry name" value="Aldehyde_DH_dom"/>
</dbReference>
<dbReference type="NCBIfam" id="NF006915">
    <property type="entry name" value="PRK09406.1"/>
    <property type="match status" value="1"/>
</dbReference>
<keyword evidence="6" id="KW-1185">Reference proteome</keyword>
<comment type="similarity">
    <text evidence="1">Belongs to the aldehyde dehydrogenase family.</text>
</comment>
<dbReference type="InterPro" id="IPR016163">
    <property type="entry name" value="Ald_DH_C"/>
</dbReference>
<keyword evidence="2" id="KW-0521">NADP</keyword>
<dbReference type="EMBL" id="BAABAS010000004">
    <property type="protein sequence ID" value="GAA4226224.1"/>
    <property type="molecule type" value="Genomic_DNA"/>
</dbReference>
<evidence type="ECO:0000259" key="4">
    <source>
        <dbReference type="Pfam" id="PF00171"/>
    </source>
</evidence>
<evidence type="ECO:0000256" key="3">
    <source>
        <dbReference type="ARBA" id="ARBA00023002"/>
    </source>
</evidence>
<dbReference type="SUPFAM" id="SSF53720">
    <property type="entry name" value="ALDH-like"/>
    <property type="match status" value="1"/>
</dbReference>
<dbReference type="Proteomes" id="UP001501710">
    <property type="component" value="Unassembled WGS sequence"/>
</dbReference>
<dbReference type="PANTHER" id="PTHR43217:SF1">
    <property type="entry name" value="SUCCINATE SEMIALDEHYDE DEHYDROGENASE [NAD(P)+] SAD"/>
    <property type="match status" value="1"/>
</dbReference>
<protein>
    <submittedName>
        <fullName evidence="5">NADP-dependent succinic semialdehyde dehydrogenase</fullName>
    </submittedName>
</protein>
<evidence type="ECO:0000256" key="1">
    <source>
        <dbReference type="ARBA" id="ARBA00009986"/>
    </source>
</evidence>
<dbReference type="Pfam" id="PF00171">
    <property type="entry name" value="Aldedh"/>
    <property type="match status" value="1"/>
</dbReference>
<feature type="domain" description="Aldehyde dehydrogenase" evidence="4">
    <location>
        <begin position="19"/>
        <end position="472"/>
    </location>
</feature>
<organism evidence="5 6">
    <name type="scientific">Actinomadura meridiana</name>
    <dbReference type="NCBI Taxonomy" id="559626"/>
    <lineage>
        <taxon>Bacteria</taxon>
        <taxon>Bacillati</taxon>
        <taxon>Actinomycetota</taxon>
        <taxon>Actinomycetes</taxon>
        <taxon>Streptosporangiales</taxon>
        <taxon>Thermomonosporaceae</taxon>
        <taxon>Actinomadura</taxon>
    </lineage>
</organism>
<reference evidence="6" key="1">
    <citation type="journal article" date="2019" name="Int. J. Syst. Evol. Microbiol.">
        <title>The Global Catalogue of Microorganisms (GCM) 10K type strain sequencing project: providing services to taxonomists for standard genome sequencing and annotation.</title>
        <authorList>
            <consortium name="The Broad Institute Genomics Platform"/>
            <consortium name="The Broad Institute Genome Sequencing Center for Infectious Disease"/>
            <person name="Wu L."/>
            <person name="Ma J."/>
        </authorList>
    </citation>
    <scope>NUCLEOTIDE SEQUENCE [LARGE SCALE GENOMIC DNA]</scope>
    <source>
        <strain evidence="6">JCM 17440</strain>
    </source>
</reference>
<name>A0ABP8BV99_9ACTN</name>
<dbReference type="InterPro" id="IPR047110">
    <property type="entry name" value="GABD/Sad-like"/>
</dbReference>
<dbReference type="InterPro" id="IPR044148">
    <property type="entry name" value="ALDH_GabD1-like"/>
</dbReference>